<feature type="transmembrane region" description="Helical" evidence="1">
    <location>
        <begin position="24"/>
        <end position="46"/>
    </location>
</feature>
<keyword evidence="3" id="KW-1185">Reference proteome</keyword>
<gene>
    <name evidence="2" type="ORF">J5N97_007838</name>
</gene>
<evidence type="ECO:0000313" key="3">
    <source>
        <dbReference type="Proteomes" id="UP001085076"/>
    </source>
</evidence>
<dbReference type="OrthoDB" id="10440028at2759"/>
<dbReference type="EMBL" id="JAGGNH010000001">
    <property type="protein sequence ID" value="KAJ0989482.1"/>
    <property type="molecule type" value="Genomic_DNA"/>
</dbReference>
<keyword evidence="1" id="KW-0812">Transmembrane</keyword>
<sequence>MEEMKAIACFPEALKISKTNGKNLILFLLVILIPINLLSMLAHHLLPPTLVIDLSPSQISQIPDYTPPINQATKFEVNFVYSLLNMISALAMIYFSAMACSGEKTTLEALFLKARRTWWRPTITLFYVMLFMSFPPAVLLLMLRVPGLIEKIVNFLGSSILIVMLLFSGFMVLWFLLLSFAQRWGLVSSILEEGLYGIEAIKRSLVFLRRRKLQVFLLFLLSLPQELAIFKVGTYMITDELIQIAWALPLYLLGRIYDSLVYTVFFCYNNY</sequence>
<keyword evidence="1" id="KW-0472">Membrane</keyword>
<reference evidence="2" key="2">
    <citation type="journal article" date="2022" name="Hortic Res">
        <title>The genome of Dioscorea zingiberensis sheds light on the biosynthesis, origin and evolution of the medicinally important diosgenin saponins.</title>
        <authorList>
            <person name="Li Y."/>
            <person name="Tan C."/>
            <person name="Li Z."/>
            <person name="Guo J."/>
            <person name="Li S."/>
            <person name="Chen X."/>
            <person name="Wang C."/>
            <person name="Dai X."/>
            <person name="Yang H."/>
            <person name="Song W."/>
            <person name="Hou L."/>
            <person name="Xu J."/>
            <person name="Tong Z."/>
            <person name="Xu A."/>
            <person name="Yuan X."/>
            <person name="Wang W."/>
            <person name="Yang Q."/>
            <person name="Chen L."/>
            <person name="Sun Z."/>
            <person name="Wang K."/>
            <person name="Pan B."/>
            <person name="Chen J."/>
            <person name="Bao Y."/>
            <person name="Liu F."/>
            <person name="Qi X."/>
            <person name="Gang D.R."/>
            <person name="Wen J."/>
            <person name="Li J."/>
        </authorList>
    </citation>
    <scope>NUCLEOTIDE SEQUENCE</scope>
    <source>
        <strain evidence="2">Dzin_1.0</strain>
    </source>
</reference>
<organism evidence="2 3">
    <name type="scientific">Dioscorea zingiberensis</name>
    <dbReference type="NCBI Taxonomy" id="325984"/>
    <lineage>
        <taxon>Eukaryota</taxon>
        <taxon>Viridiplantae</taxon>
        <taxon>Streptophyta</taxon>
        <taxon>Embryophyta</taxon>
        <taxon>Tracheophyta</taxon>
        <taxon>Spermatophyta</taxon>
        <taxon>Magnoliopsida</taxon>
        <taxon>Liliopsida</taxon>
        <taxon>Dioscoreales</taxon>
        <taxon>Dioscoreaceae</taxon>
        <taxon>Dioscorea</taxon>
    </lineage>
</organism>
<dbReference type="AlphaFoldDB" id="A0A9D5DHD7"/>
<accession>A0A9D5DHD7</accession>
<proteinExistence type="predicted"/>
<feature type="transmembrane region" description="Helical" evidence="1">
    <location>
        <begin position="244"/>
        <end position="268"/>
    </location>
</feature>
<feature type="transmembrane region" description="Helical" evidence="1">
    <location>
        <begin position="215"/>
        <end position="238"/>
    </location>
</feature>
<keyword evidence="1" id="KW-1133">Transmembrane helix</keyword>
<dbReference type="PANTHER" id="PTHR33133:SF1">
    <property type="entry name" value="EXPRESSED PROTEIN-RELATED"/>
    <property type="match status" value="1"/>
</dbReference>
<reference evidence="2" key="1">
    <citation type="submission" date="2021-03" db="EMBL/GenBank/DDBJ databases">
        <authorList>
            <person name="Li Z."/>
            <person name="Yang C."/>
        </authorList>
    </citation>
    <scope>NUCLEOTIDE SEQUENCE</scope>
    <source>
        <strain evidence="2">Dzin_1.0</strain>
        <tissue evidence="2">Leaf</tissue>
    </source>
</reference>
<comment type="caution">
    <text evidence="2">The sequence shown here is derived from an EMBL/GenBank/DDBJ whole genome shotgun (WGS) entry which is preliminary data.</text>
</comment>
<feature type="transmembrane region" description="Helical" evidence="1">
    <location>
        <begin position="79"/>
        <end position="102"/>
    </location>
</feature>
<protein>
    <submittedName>
        <fullName evidence="2">Uncharacterized protein</fullName>
    </submittedName>
</protein>
<dbReference type="PANTHER" id="PTHR33133">
    <property type="entry name" value="OS08G0107100 PROTEIN-RELATED"/>
    <property type="match status" value="1"/>
</dbReference>
<name>A0A9D5DHD7_9LILI</name>
<feature type="transmembrane region" description="Helical" evidence="1">
    <location>
        <begin position="155"/>
        <end position="178"/>
    </location>
</feature>
<evidence type="ECO:0000256" key="1">
    <source>
        <dbReference type="SAM" id="Phobius"/>
    </source>
</evidence>
<evidence type="ECO:0000313" key="2">
    <source>
        <dbReference type="EMBL" id="KAJ0989482.1"/>
    </source>
</evidence>
<feature type="transmembrane region" description="Helical" evidence="1">
    <location>
        <begin position="123"/>
        <end position="143"/>
    </location>
</feature>
<dbReference type="Proteomes" id="UP001085076">
    <property type="component" value="Miscellaneous, Linkage group lg01"/>
</dbReference>